<gene>
    <name evidence="2" type="ORF">GCM10017772_23610</name>
</gene>
<dbReference type="SUPFAM" id="SSF48230">
    <property type="entry name" value="Chondroitin AC/alginate lyase"/>
    <property type="match status" value="1"/>
</dbReference>
<proteinExistence type="predicted"/>
<evidence type="ECO:0000313" key="2">
    <source>
        <dbReference type="EMBL" id="GHH73051.1"/>
    </source>
</evidence>
<evidence type="ECO:0000313" key="3">
    <source>
        <dbReference type="Proteomes" id="UP000627369"/>
    </source>
</evidence>
<dbReference type="InterPro" id="IPR013783">
    <property type="entry name" value="Ig-like_fold"/>
</dbReference>
<name>A0A919FWH6_9MICO</name>
<dbReference type="GO" id="GO:0016020">
    <property type="term" value="C:membrane"/>
    <property type="evidence" value="ECO:0007669"/>
    <property type="project" value="InterPro"/>
</dbReference>
<comment type="caution">
    <text evidence="2">The sequence shown here is derived from an EMBL/GenBank/DDBJ whole genome shotgun (WGS) entry which is preliminary data.</text>
</comment>
<dbReference type="Gene3D" id="2.60.40.10">
    <property type="entry name" value="Immunoglobulins"/>
    <property type="match status" value="1"/>
</dbReference>
<dbReference type="Gene3D" id="1.50.10.100">
    <property type="entry name" value="Chondroitin AC/alginate lyase"/>
    <property type="match status" value="1"/>
</dbReference>
<dbReference type="InterPro" id="IPR008979">
    <property type="entry name" value="Galactose-bd-like_sf"/>
</dbReference>
<sequence length="1425" mass="154067">MKQARRRERSRVPATIAALAIVATTLVVAPSAAAAGYEDLLTDNVVSINETVSDAGFVHPGVGLSANHLRNAQEMVRTGHEPWTSYFDAMTTTGAASTTYRASNSKSAAQPDVALDPNFNHGGLRGRETRDSFGALTQSLMWVMTGNEVYRKNTIQVLRTWASMNPDGYKYFADAHIHTGHPLYQFLMAAEIVRATEPLADDTPGTQDGYDVVWSAEDDARLLTNFANPVVEKFLFSNERWMNQHNFGVIGRVATAIYADDTEGYAKGVEWFTVNSGDTAYDNGAMAPLMPLIEADDPINPYGHDFVQVREMGRDQAHGEANIDNFTALARMLHVQDTKVDPAAGTVSTAEDAVSSYDFLDKRLLDGANTMYGFMQGAFTPWVEERGEGWNGTISQAYRGRLFDPLSELYYQYKYERGVDVEAEAPWLAKLHSRRDGPLYYNGTGASNFWGQGDKNPEYWVAFPEELAGTAPVAQPADPDLGFDRWSLQLDDRTEIVTEGDATFARAHVTEEGTTSVISRLMHDHNGVNGLLLRSDGRATLEVLDKEEASGLNPYEDEATAMATVEVPDTGGEWRYVTYPEGGSYTGFYRLIGAEGTTVDLDSVRLQADKSLTSPKFEQTTDAYYLWAGAESQFDLSAADAGGSVAYEAAGLPEGATLDAGTGKVSWNPADGDRGSHEVQIVADDGESIAARTFELIVEKNRPKMIDRAVADGVDADAVYTTETHAPYETMLRAARDASESGTDEEFRTAFEALLVGIDELELLNPTLGDGSLDYGNGVVTPTVINDGAVDALTDDADSSVGDLRAGYFTLDFGTRYRVSPEEFGVQARFTFGMRSAGTNVYGSNDGVTWVLLTERMTSDTNEMETIPVVEEHRGKEFRYLKVQLDEPAPPIDPAYPGIWSFAEFHIFGERSEVPGTITDVTMASADAVDGRVTNGDTVTVNLLSPTPVSDVAVTIGGQEAEVTSPDQGTTWAATTELADVTGGGMVPITVDHTTADGTTAATVLGTTDGKQLYASDESNLVDLSEAQVIKADGSPDPDKATQSATMFDGKASTFSNIATVAGQADLVWDFGEGTQIAVDRLDYLARQHDEGMRQMDNLVFEGSNDLENWTTLTDPTRKTLAWQNLESSGDEAYRYLRVRNGMLIHIAELRLFGEPVYDIDPLLERADAVDLSTYTQGSRLLFPREVAAVREALAEPDADEQALAQRLVDAWDLLDTLETEAPATFEQSWVTASTATADGATSAAANGWRMFDGNTGTYTDTTTTSCTNTVLPTDGTAFKVVGIKYFPRDRAYARATGIGIQGSNDDGATWTQFASTGTPVRGWNTVNLTEPVHYGGLRLSGGNGFCNVAELQFIVEVIDKSGLAVYLDDAAGLTEADWTPESWAALTAARDAALAVADDKGATQEEVDAAAGDLADAIAGLRRA</sequence>
<keyword evidence="3" id="KW-1185">Reference proteome</keyword>
<dbReference type="RefSeq" id="WP_189669469.1">
    <property type="nucleotide sequence ID" value="NZ_BNAS01000003.1"/>
</dbReference>
<dbReference type="Proteomes" id="UP000627369">
    <property type="component" value="Unassembled WGS sequence"/>
</dbReference>
<dbReference type="SUPFAM" id="SSF49785">
    <property type="entry name" value="Galactose-binding domain-like"/>
    <property type="match status" value="2"/>
</dbReference>
<dbReference type="InterPro" id="IPR008929">
    <property type="entry name" value="Chondroitin_lyas"/>
</dbReference>
<reference evidence="2" key="2">
    <citation type="submission" date="2020-09" db="EMBL/GenBank/DDBJ databases">
        <authorList>
            <person name="Sun Q."/>
            <person name="Zhou Y."/>
        </authorList>
    </citation>
    <scope>NUCLEOTIDE SEQUENCE</scope>
    <source>
        <strain evidence="2">CGMCC 4.7398</strain>
    </source>
</reference>
<feature type="chain" id="PRO_5038000465" evidence="1">
    <location>
        <begin position="35"/>
        <end position="1425"/>
    </location>
</feature>
<dbReference type="SUPFAM" id="SSF49313">
    <property type="entry name" value="Cadherin-like"/>
    <property type="match status" value="1"/>
</dbReference>
<dbReference type="GO" id="GO:0005509">
    <property type="term" value="F:calcium ion binding"/>
    <property type="evidence" value="ECO:0007669"/>
    <property type="project" value="InterPro"/>
</dbReference>
<reference evidence="2" key="1">
    <citation type="journal article" date="2014" name="Int. J. Syst. Evol. Microbiol.">
        <title>Complete genome sequence of Corynebacterium casei LMG S-19264T (=DSM 44701T), isolated from a smear-ripened cheese.</title>
        <authorList>
            <consortium name="US DOE Joint Genome Institute (JGI-PGF)"/>
            <person name="Walter F."/>
            <person name="Albersmeier A."/>
            <person name="Kalinowski J."/>
            <person name="Ruckert C."/>
        </authorList>
    </citation>
    <scope>NUCLEOTIDE SEQUENCE</scope>
    <source>
        <strain evidence="2">CGMCC 4.7398</strain>
    </source>
</reference>
<dbReference type="InterPro" id="IPR015919">
    <property type="entry name" value="Cadherin-like_sf"/>
</dbReference>
<evidence type="ECO:0000256" key="1">
    <source>
        <dbReference type="SAM" id="SignalP"/>
    </source>
</evidence>
<organism evidence="2 3">
    <name type="scientific">Promicromonospora soli</name>
    <dbReference type="NCBI Taxonomy" id="2035533"/>
    <lineage>
        <taxon>Bacteria</taxon>
        <taxon>Bacillati</taxon>
        <taxon>Actinomycetota</taxon>
        <taxon>Actinomycetes</taxon>
        <taxon>Micrococcales</taxon>
        <taxon>Promicromonosporaceae</taxon>
        <taxon>Promicromonospora</taxon>
    </lineage>
</organism>
<dbReference type="Gene3D" id="2.60.120.260">
    <property type="entry name" value="Galactose-binding domain-like"/>
    <property type="match status" value="3"/>
</dbReference>
<dbReference type="Gene3D" id="1.20.1270.90">
    <property type="entry name" value="AF1782-like"/>
    <property type="match status" value="1"/>
</dbReference>
<dbReference type="Pfam" id="PF05345">
    <property type="entry name" value="He_PIG"/>
    <property type="match status" value="1"/>
</dbReference>
<keyword evidence="1" id="KW-0732">Signal</keyword>
<protein>
    <submittedName>
        <fullName evidence="2">Uncharacterized protein</fullName>
    </submittedName>
</protein>
<dbReference type="EMBL" id="BNAS01000003">
    <property type="protein sequence ID" value="GHH73051.1"/>
    <property type="molecule type" value="Genomic_DNA"/>
</dbReference>
<dbReference type="GO" id="GO:0005975">
    <property type="term" value="P:carbohydrate metabolic process"/>
    <property type="evidence" value="ECO:0007669"/>
    <property type="project" value="UniProtKB-ARBA"/>
</dbReference>
<accession>A0A919FWH6</accession>
<feature type="signal peptide" evidence="1">
    <location>
        <begin position="1"/>
        <end position="34"/>
    </location>
</feature>